<dbReference type="InterPro" id="IPR001969">
    <property type="entry name" value="Aspartic_peptidase_AS"/>
</dbReference>
<dbReference type="InParanoid" id="A7S4I1"/>
<dbReference type="InterPro" id="IPR005162">
    <property type="entry name" value="Retrotrans_gag_dom"/>
</dbReference>
<keyword evidence="4" id="KW-1185">Reference proteome</keyword>
<protein>
    <recommendedName>
        <fullName evidence="2">Retrotransposon gag domain-containing protein</fullName>
    </recommendedName>
</protein>
<accession>A7S4I1</accession>
<evidence type="ECO:0000313" key="3">
    <source>
        <dbReference type="EMBL" id="EDO41417.1"/>
    </source>
</evidence>
<evidence type="ECO:0000256" key="1">
    <source>
        <dbReference type="SAM" id="MobiDB-lite"/>
    </source>
</evidence>
<evidence type="ECO:0000259" key="2">
    <source>
        <dbReference type="Pfam" id="PF03732"/>
    </source>
</evidence>
<dbReference type="AlphaFoldDB" id="A7S4I1"/>
<feature type="region of interest" description="Disordered" evidence="1">
    <location>
        <begin position="278"/>
        <end position="342"/>
    </location>
</feature>
<dbReference type="InterPro" id="IPR021109">
    <property type="entry name" value="Peptidase_aspartic_dom_sf"/>
</dbReference>
<dbReference type="Pfam" id="PF13975">
    <property type="entry name" value="gag-asp_proteas"/>
    <property type="match status" value="1"/>
</dbReference>
<name>A7S4I1_NEMVE</name>
<dbReference type="PROSITE" id="PS00141">
    <property type="entry name" value="ASP_PROTEASE"/>
    <property type="match status" value="1"/>
</dbReference>
<dbReference type="PANTHER" id="PTHR33194">
    <property type="entry name" value="ZINC KNUCKLE DOMAINCONTAINING PROTEIN"/>
    <property type="match status" value="1"/>
</dbReference>
<dbReference type="GO" id="GO:0006508">
    <property type="term" value="P:proteolysis"/>
    <property type="evidence" value="ECO:0007669"/>
    <property type="project" value="InterPro"/>
</dbReference>
<dbReference type="HOGENOM" id="CLU_435676_0_0_1"/>
<feature type="region of interest" description="Disordered" evidence="1">
    <location>
        <begin position="389"/>
        <end position="408"/>
    </location>
</feature>
<feature type="compositionally biased region" description="Basic and acidic residues" evidence="1">
    <location>
        <begin position="54"/>
        <end position="66"/>
    </location>
</feature>
<feature type="compositionally biased region" description="Polar residues" evidence="1">
    <location>
        <begin position="389"/>
        <end position="402"/>
    </location>
</feature>
<dbReference type="SUPFAM" id="SSF50630">
    <property type="entry name" value="Acid proteases"/>
    <property type="match status" value="1"/>
</dbReference>
<feature type="domain" description="Retrotransposon gag" evidence="2">
    <location>
        <begin position="133"/>
        <end position="220"/>
    </location>
</feature>
<dbReference type="CDD" id="cd00303">
    <property type="entry name" value="retropepsin_like"/>
    <property type="match status" value="1"/>
</dbReference>
<feature type="region of interest" description="Disordered" evidence="1">
    <location>
        <begin position="36"/>
        <end position="72"/>
    </location>
</feature>
<dbReference type="EMBL" id="DS469578">
    <property type="protein sequence ID" value="EDO41417.1"/>
    <property type="molecule type" value="Genomic_DNA"/>
</dbReference>
<sequence length="628" mass="71231">MEESMEEEIERRTPDRQSVQKILKILKPYVTPVFHESTTREVHSTYGPGPRTTRKSEEEEMKEANRQVKQQNSLAALETTVEESGDLLGLRAGMKPPTFSGDGIEDVNDFITRFQRMTEFYRWDDERKLRALPLYLTGNASVRFNSHPRAALNTWDAALTQLKNHFDSGASQWLLRQQLDQRVQEKFEPLAQYIADIRRLCQRLKLPKSEWLHQFVRGLRGPLKEYVVLQSPADFETAETQARLRDAVSGPPTDLATVSDELTKRVINGVTGALAKTIPSSNPSKIAAYEPTPDPSRPSHRPGADNLTRDDIRQIIQQELRKELRRSNPPNQNYDRNRRTYTGIPISSKCNTIHVAPGIPLDESVFPNNDSPDTRDQTVESFEINNNDFSSQENAQSHPNLDNNDRFTPVRRTFFSDKVIQVDERPPRKCFPPTEVMFNFEEGTTPQVLAEGHGICDETFHDNHQSILDMDFGMDNSILQQPMSPSLDETDDNLPEINTIINTSDFNFDNQNNGTDVTVNVPFLTTDDLMLHGQIFGHNIDLLVDTGAAISCISSSTWRRLNTTNNLQLRDFSSAALQTVDGHSLTILDIFTADLSLGNRVFTLDLLVIKNLTYDAILGKDFLSTTRR</sequence>
<gene>
    <name evidence="3" type="ORF">NEMVEDRAFT_v1g206692</name>
</gene>
<proteinExistence type="predicted"/>
<reference evidence="3 4" key="1">
    <citation type="journal article" date="2007" name="Science">
        <title>Sea anemone genome reveals ancestral eumetazoan gene repertoire and genomic organization.</title>
        <authorList>
            <person name="Putnam N.H."/>
            <person name="Srivastava M."/>
            <person name="Hellsten U."/>
            <person name="Dirks B."/>
            <person name="Chapman J."/>
            <person name="Salamov A."/>
            <person name="Terry A."/>
            <person name="Shapiro H."/>
            <person name="Lindquist E."/>
            <person name="Kapitonov V.V."/>
            <person name="Jurka J."/>
            <person name="Genikhovich G."/>
            <person name="Grigoriev I.V."/>
            <person name="Lucas S.M."/>
            <person name="Steele R.E."/>
            <person name="Finnerty J.R."/>
            <person name="Technau U."/>
            <person name="Martindale M.Q."/>
            <person name="Rokhsar D.S."/>
        </authorList>
    </citation>
    <scope>NUCLEOTIDE SEQUENCE [LARGE SCALE GENOMIC DNA]</scope>
    <source>
        <strain evidence="4">CH2 X CH6</strain>
    </source>
</reference>
<feature type="compositionally biased region" description="Basic and acidic residues" evidence="1">
    <location>
        <begin position="307"/>
        <end position="326"/>
    </location>
</feature>
<dbReference type="Proteomes" id="UP000001593">
    <property type="component" value="Unassembled WGS sequence"/>
</dbReference>
<dbReference type="Gene3D" id="2.40.70.10">
    <property type="entry name" value="Acid Proteases"/>
    <property type="match status" value="1"/>
</dbReference>
<organism evidence="3 4">
    <name type="scientific">Nematostella vectensis</name>
    <name type="common">Starlet sea anemone</name>
    <dbReference type="NCBI Taxonomy" id="45351"/>
    <lineage>
        <taxon>Eukaryota</taxon>
        <taxon>Metazoa</taxon>
        <taxon>Cnidaria</taxon>
        <taxon>Anthozoa</taxon>
        <taxon>Hexacorallia</taxon>
        <taxon>Actiniaria</taxon>
        <taxon>Edwardsiidae</taxon>
        <taxon>Nematostella</taxon>
    </lineage>
</organism>
<dbReference type="Pfam" id="PF03732">
    <property type="entry name" value="Retrotrans_gag"/>
    <property type="match status" value="1"/>
</dbReference>
<dbReference type="eggNOG" id="ENOG502SQVT">
    <property type="taxonomic scope" value="Eukaryota"/>
</dbReference>
<evidence type="ECO:0000313" key="4">
    <source>
        <dbReference type="Proteomes" id="UP000001593"/>
    </source>
</evidence>
<dbReference type="GO" id="GO:0004190">
    <property type="term" value="F:aspartic-type endopeptidase activity"/>
    <property type="evidence" value="ECO:0007669"/>
    <property type="project" value="InterPro"/>
</dbReference>
<dbReference type="PANTHER" id="PTHR33194:SF4">
    <property type="entry name" value="CCHC-TYPE DOMAIN-CONTAINING PROTEIN"/>
    <property type="match status" value="1"/>
</dbReference>